<dbReference type="PROSITE" id="PS50943">
    <property type="entry name" value="HTH_CROC1"/>
    <property type="match status" value="1"/>
</dbReference>
<keyword evidence="1" id="KW-0238">DNA-binding</keyword>
<dbReference type="RefSeq" id="WP_154824695.1">
    <property type="nucleotide sequence ID" value="NZ_JACRTL010000001.1"/>
</dbReference>
<proteinExistence type="predicted"/>
<dbReference type="SMART" id="SM00530">
    <property type="entry name" value="HTH_XRE"/>
    <property type="match status" value="1"/>
</dbReference>
<name>A0A8J6TQU8_9FIRM</name>
<feature type="domain" description="HTH cro/C1-type" evidence="2">
    <location>
        <begin position="9"/>
        <end position="63"/>
    </location>
</feature>
<organism evidence="3 4">
    <name type="scientific">Massiliimalia timonensis</name>
    <dbReference type="NCBI Taxonomy" id="1987501"/>
    <lineage>
        <taxon>Bacteria</taxon>
        <taxon>Bacillati</taxon>
        <taxon>Bacillota</taxon>
        <taxon>Clostridia</taxon>
        <taxon>Eubacteriales</taxon>
        <taxon>Oscillospiraceae</taxon>
        <taxon>Massiliimalia</taxon>
    </lineage>
</organism>
<dbReference type="AlphaFoldDB" id="A0A8J6TQU8"/>
<comment type="caution">
    <text evidence="3">The sequence shown here is derived from an EMBL/GenBank/DDBJ whole genome shotgun (WGS) entry which is preliminary data.</text>
</comment>
<accession>A0A8J6TQU8</accession>
<dbReference type="EMBL" id="JACRTL010000001">
    <property type="protein sequence ID" value="MBC8609731.1"/>
    <property type="molecule type" value="Genomic_DNA"/>
</dbReference>
<dbReference type="InterPro" id="IPR001387">
    <property type="entry name" value="Cro/C1-type_HTH"/>
</dbReference>
<evidence type="ECO:0000256" key="1">
    <source>
        <dbReference type="ARBA" id="ARBA00023125"/>
    </source>
</evidence>
<dbReference type="InterPro" id="IPR010982">
    <property type="entry name" value="Lambda_DNA-bd_dom_sf"/>
</dbReference>
<dbReference type="PANTHER" id="PTHR46558">
    <property type="entry name" value="TRACRIPTIONAL REGULATORY PROTEIN-RELATED-RELATED"/>
    <property type="match status" value="1"/>
</dbReference>
<keyword evidence="4" id="KW-1185">Reference proteome</keyword>
<protein>
    <submittedName>
        <fullName evidence="3">Helix-turn-helix transcriptional regulator</fullName>
    </submittedName>
</protein>
<reference evidence="3" key="1">
    <citation type="submission" date="2020-08" db="EMBL/GenBank/DDBJ databases">
        <title>Genome public.</title>
        <authorList>
            <person name="Liu C."/>
            <person name="Sun Q."/>
        </authorList>
    </citation>
    <scope>NUCLEOTIDE SEQUENCE</scope>
    <source>
        <strain evidence="3">NSJ-15</strain>
    </source>
</reference>
<evidence type="ECO:0000313" key="4">
    <source>
        <dbReference type="Proteomes" id="UP000632659"/>
    </source>
</evidence>
<dbReference type="Pfam" id="PF01381">
    <property type="entry name" value="HTH_3"/>
    <property type="match status" value="1"/>
</dbReference>
<dbReference type="PANTHER" id="PTHR46558:SF11">
    <property type="entry name" value="HTH-TYPE TRANSCRIPTIONAL REGULATOR XRE"/>
    <property type="match status" value="1"/>
</dbReference>
<evidence type="ECO:0000259" key="2">
    <source>
        <dbReference type="PROSITE" id="PS50943"/>
    </source>
</evidence>
<dbReference type="Proteomes" id="UP000632659">
    <property type="component" value="Unassembled WGS sequence"/>
</dbReference>
<dbReference type="SUPFAM" id="SSF47413">
    <property type="entry name" value="lambda repressor-like DNA-binding domains"/>
    <property type="match status" value="1"/>
</dbReference>
<dbReference type="CDD" id="cd00093">
    <property type="entry name" value="HTH_XRE"/>
    <property type="match status" value="1"/>
</dbReference>
<dbReference type="Gene3D" id="1.10.260.40">
    <property type="entry name" value="lambda repressor-like DNA-binding domains"/>
    <property type="match status" value="1"/>
</dbReference>
<gene>
    <name evidence="3" type="ORF">H8702_01170</name>
</gene>
<evidence type="ECO:0000313" key="3">
    <source>
        <dbReference type="EMBL" id="MBC8609731.1"/>
    </source>
</evidence>
<sequence length="227" mass="25764">MNSDFPRILTLLRKERGISQKQAAAELNISQALLSHYEKGIRECGLDFVVRTADFYGVSCDYLLGRSPERTGATLSVDDLPESDTAADNRLSRGSILPVLNKKLIVNSLTITFDLLQKLDQNAVTTEVSNYLMLSVYHMFRMLYRINPKNESNLFTIPQNISSQMTTAQMIQCEARLRSMIENTENKKEYKFDHEKLSISTESLQQNYAQLTSSLLNLIKNSEGLLK</sequence>
<dbReference type="GO" id="GO:0003677">
    <property type="term" value="F:DNA binding"/>
    <property type="evidence" value="ECO:0007669"/>
    <property type="project" value="UniProtKB-KW"/>
</dbReference>